<dbReference type="InterPro" id="IPR027417">
    <property type="entry name" value="P-loop_NTPase"/>
</dbReference>
<gene>
    <name evidence="4" type="ORF">CLV47_12030</name>
</gene>
<dbReference type="Gene3D" id="3.40.50.300">
    <property type="entry name" value="P-loop containing nucleotide triphosphate hydrolases"/>
    <property type="match status" value="1"/>
</dbReference>
<evidence type="ECO:0000256" key="1">
    <source>
        <dbReference type="ARBA" id="ARBA00006976"/>
    </source>
</evidence>
<sequence>MMCIAVANQKGGVAKTTTVTSLGTAMSELGYRVLLVDLDPQACMTFSLGLDPDSLELSVHDVLLGQVSPSMVLQKTEDGPDLLPATIDLAGAEAMLLTRTGREYALRNALDDLQEAVADDGEPYDVVLLDCPPSLGVLTINGLTAATEVLIPLQCETLSHRGVGQLLDTIADVRKMTNRKLKVRGILPTMFDARTTHARDVLDDVAMRYKLPVLDPPIARSIRFAEAPAAGRSIMRTARRAKGAEAYRIHAREIMESSGIAAKGDERVGK</sequence>
<evidence type="ECO:0000313" key="5">
    <source>
        <dbReference type="Proteomes" id="UP000237752"/>
    </source>
</evidence>
<dbReference type="SUPFAM" id="SSF52540">
    <property type="entry name" value="P-loop containing nucleoside triphosphate hydrolases"/>
    <property type="match status" value="1"/>
</dbReference>
<dbReference type="Proteomes" id="UP000237752">
    <property type="component" value="Unassembled WGS sequence"/>
</dbReference>
<dbReference type="AlphaFoldDB" id="A0A2T0ZQG8"/>
<dbReference type="Pfam" id="PF13614">
    <property type="entry name" value="AAA_31"/>
    <property type="match status" value="1"/>
</dbReference>
<reference evidence="4 5" key="1">
    <citation type="submission" date="2018-03" db="EMBL/GenBank/DDBJ databases">
        <title>Genomic Encyclopedia of Archaeal and Bacterial Type Strains, Phase II (KMG-II): from individual species to whole genera.</title>
        <authorList>
            <person name="Goeker M."/>
        </authorList>
    </citation>
    <scope>NUCLEOTIDE SEQUENCE [LARGE SCALE GENOMIC DNA]</scope>
    <source>
        <strain evidence="4 5">DSM 100065</strain>
    </source>
</reference>
<dbReference type="PANTHER" id="PTHR13696">
    <property type="entry name" value="P-LOOP CONTAINING NUCLEOSIDE TRIPHOSPHATE HYDROLASE"/>
    <property type="match status" value="1"/>
</dbReference>
<evidence type="ECO:0000256" key="2">
    <source>
        <dbReference type="ARBA" id="ARBA00059092"/>
    </source>
</evidence>
<accession>A0A2T0ZQG8</accession>
<dbReference type="OrthoDB" id="9815116at2"/>
<proteinExistence type="inferred from homology"/>
<organism evidence="4 5">
    <name type="scientific">Antricoccus suffuscus</name>
    <dbReference type="NCBI Taxonomy" id="1629062"/>
    <lineage>
        <taxon>Bacteria</taxon>
        <taxon>Bacillati</taxon>
        <taxon>Actinomycetota</taxon>
        <taxon>Actinomycetes</taxon>
        <taxon>Geodermatophilales</taxon>
        <taxon>Antricoccaceae</taxon>
        <taxon>Antricoccus</taxon>
    </lineage>
</organism>
<protein>
    <submittedName>
        <fullName evidence="4">Chromosome partitioning protein</fullName>
    </submittedName>
</protein>
<comment type="function">
    <text evidence="2">May play a role in septum formation.</text>
</comment>
<dbReference type="FunFam" id="3.40.50.300:FF:000285">
    <property type="entry name" value="Sporulation initiation inhibitor Soj"/>
    <property type="match status" value="1"/>
</dbReference>
<dbReference type="CDD" id="cd02042">
    <property type="entry name" value="ParAB_family"/>
    <property type="match status" value="1"/>
</dbReference>
<keyword evidence="5" id="KW-1185">Reference proteome</keyword>
<comment type="caution">
    <text evidence="4">The sequence shown here is derived from an EMBL/GenBank/DDBJ whole genome shotgun (WGS) entry which is preliminary data.</text>
</comment>
<feature type="domain" description="AAA" evidence="3">
    <location>
        <begin position="2"/>
        <end position="183"/>
    </location>
</feature>
<dbReference type="InterPro" id="IPR050678">
    <property type="entry name" value="DNA_Partitioning_ATPase"/>
</dbReference>
<comment type="similarity">
    <text evidence="1">Belongs to the ParA family.</text>
</comment>
<dbReference type="EMBL" id="PVUE01000020">
    <property type="protein sequence ID" value="PRZ38563.1"/>
    <property type="molecule type" value="Genomic_DNA"/>
</dbReference>
<name>A0A2T0ZQG8_9ACTN</name>
<dbReference type="InterPro" id="IPR025669">
    <property type="entry name" value="AAA_dom"/>
</dbReference>
<evidence type="ECO:0000313" key="4">
    <source>
        <dbReference type="EMBL" id="PRZ38563.1"/>
    </source>
</evidence>
<dbReference type="PANTHER" id="PTHR13696:SF99">
    <property type="entry name" value="COBYRINIC ACID AC-DIAMIDE SYNTHASE"/>
    <property type="match status" value="1"/>
</dbReference>
<dbReference type="RefSeq" id="WP_106350572.1">
    <property type="nucleotide sequence ID" value="NZ_PVUE01000020.1"/>
</dbReference>
<evidence type="ECO:0000259" key="3">
    <source>
        <dbReference type="Pfam" id="PF13614"/>
    </source>
</evidence>